<dbReference type="AlphaFoldDB" id="A0AAV2I682"/>
<dbReference type="Pfam" id="PF04564">
    <property type="entry name" value="U-box"/>
    <property type="match status" value="1"/>
</dbReference>
<dbReference type="Proteomes" id="UP001497497">
    <property type="component" value="Unassembled WGS sequence"/>
</dbReference>
<evidence type="ECO:0000256" key="5">
    <source>
        <dbReference type="ARBA" id="ARBA00012483"/>
    </source>
</evidence>
<keyword evidence="15" id="KW-1185">Reference proteome</keyword>
<sequence length="1062" mass="122227">MDENLAANPFAALFSSVEQAKAFSEDTSLNIGEDKQYDDEDQLDESDISESASNTSLEIDEDKEINILAENIFKVSLQPDPTKRHSRNVRYFAEIAEAYVDNPNISISNLRHIVFEVLMLDGHEEDFEISHQLDDQREQVFENHSIENSEVLTYLYCSYRRFLIQNEKYQDTKSERILSFLKECKEVILLNARMCLQQVELYQYQDFVSQFIYLCLEEDLPTQDINNYPCQFLREVSEAIESNSDQGSLIQSFQPILHEIKLRLNSETMSIVDKDANRYVKVLHFFTGTSALARTFLSLNTPEPSQNFHGRIYEMTPIGAALSLSVLPRGENGPFQFFSKPSTQSKKEVDMVEQSVWRSTEQLVSGIHKIFVDLMKVTPDMRHYTLRWLGLCIQGNAGRAKLWASNLPADLFVSDAFAVNLTHMLLMFCKPFSNPNSSKLLKIQPSYTKAVASGDKEMLRRSVHLLGMQKETCLIPLDESVTIEEDDTFTFITECFYITQKAIQVFLQPVIGRLLSVNRDLHQIQRLYNEVIQQSSGNEEPVLNIKARMEKAMSFYLNRKAALTQPELLSLAFNFQIASSAWLCLLATTSLPKASDVTSDTQVLPELKFPLSESVPHVLACVPEFIAENICHLINHIHRFEDRVLESEDKRLEHLLSFVLVFMSSPKRMKNPHLRAELAEMLASLMPLQANEIHPERLHGSQYFREQLFESHPQVAYIPETLLHVFVSIEMTGESVAFEQKFNYRRPMYNILKYIWNIPCHKEKLKSLAKHAEQNIMCSEPPLFLRFINLLVNDATYLLDEALRCMGQIKEKQMERDRGEWSRLPEAQRHEEEANLQHVSRLAQYHNVMGSSTISTLRMITGEIQSIFCHPTFVDRIASMLNYFLCRLVGPKQKEFSVKDKDNYEFKPQETVSNICAIYLNLQQSDQFCQAVFQDQRSYSSQLFAQASQVMEKIGESSEAVLDFLQLDEKIKAMQTTKMSEEQALADAPEDFLDPIMGTLMTDPVMLPSSHNIVDRNVIARHILSDQTDPFNRQPLSLDMVIPQPELKAKIQAWIEERMKNV</sequence>
<comment type="subcellular location">
    <subcellularLocation>
        <location evidence="2">Cytoplasm</location>
    </subcellularLocation>
</comment>
<dbReference type="GO" id="GO:0005737">
    <property type="term" value="C:cytoplasm"/>
    <property type="evidence" value="ECO:0007669"/>
    <property type="project" value="UniProtKB-SubCell"/>
</dbReference>
<evidence type="ECO:0000256" key="7">
    <source>
        <dbReference type="ARBA" id="ARBA00022679"/>
    </source>
</evidence>
<reference evidence="14 15" key="1">
    <citation type="submission" date="2024-04" db="EMBL/GenBank/DDBJ databases">
        <authorList>
            <consortium name="Genoscope - CEA"/>
            <person name="William W."/>
        </authorList>
    </citation>
    <scope>NUCLEOTIDE SEQUENCE [LARGE SCALE GENOMIC DNA]</scope>
</reference>
<dbReference type="PANTHER" id="PTHR13931">
    <property type="entry name" value="UBIQUITINATION FACTOR E4"/>
    <property type="match status" value="1"/>
</dbReference>
<dbReference type="EC" id="2.3.2.27" evidence="5"/>
<dbReference type="CDD" id="cd16658">
    <property type="entry name" value="RING-Ubox_UBE4B"/>
    <property type="match status" value="1"/>
</dbReference>
<comment type="caution">
    <text evidence="14">The sequence shown here is derived from an EMBL/GenBank/DDBJ whole genome shotgun (WGS) entry which is preliminary data.</text>
</comment>
<dbReference type="GO" id="GO:0000209">
    <property type="term" value="P:protein polyubiquitination"/>
    <property type="evidence" value="ECO:0007669"/>
    <property type="project" value="TreeGrafter"/>
</dbReference>
<protein>
    <recommendedName>
        <fullName evidence="11">Ubiquitin conjugation factor E4 A</fullName>
        <ecNumber evidence="5">2.3.2.27</ecNumber>
    </recommendedName>
</protein>
<comment type="similarity">
    <text evidence="4">Belongs to the ubiquitin conjugation factor E4 family.</text>
</comment>
<dbReference type="GO" id="GO:0000151">
    <property type="term" value="C:ubiquitin ligase complex"/>
    <property type="evidence" value="ECO:0007669"/>
    <property type="project" value="InterPro"/>
</dbReference>
<dbReference type="InterPro" id="IPR013083">
    <property type="entry name" value="Znf_RING/FYVE/PHD"/>
</dbReference>
<name>A0AAV2I682_LYMST</name>
<keyword evidence="9" id="KW-0007">Acetylation</keyword>
<dbReference type="FunFam" id="3.30.40.10:FF:000055">
    <property type="entry name" value="Ubiquitin conjugation factor e4 a"/>
    <property type="match status" value="1"/>
</dbReference>
<evidence type="ECO:0000256" key="6">
    <source>
        <dbReference type="ARBA" id="ARBA00022490"/>
    </source>
</evidence>
<dbReference type="InterPro" id="IPR003613">
    <property type="entry name" value="Ubox_domain"/>
</dbReference>
<evidence type="ECO:0000256" key="1">
    <source>
        <dbReference type="ARBA" id="ARBA00000900"/>
    </source>
</evidence>
<feature type="compositionally biased region" description="Acidic residues" evidence="12">
    <location>
        <begin position="36"/>
        <end position="48"/>
    </location>
</feature>
<accession>A0AAV2I682</accession>
<dbReference type="Pfam" id="PF10408">
    <property type="entry name" value="Ufd2P_core"/>
    <property type="match status" value="1"/>
</dbReference>
<keyword evidence="7" id="KW-0808">Transferase</keyword>
<evidence type="ECO:0000313" key="14">
    <source>
        <dbReference type="EMBL" id="CAL1542242.1"/>
    </source>
</evidence>
<comment type="function">
    <text evidence="10">Ubiquitin-protein ligase that probably functions as an E3 ligase in conjunction with specific E1 and E2 ligases. May also function as an E4 ligase mediating the assembly of polyubiquitin chains on substrates ubiquitinated by another E3 ubiquitin ligase. Mediates 'Lys-48'-linked polyubiquitination of substrates.</text>
</comment>
<proteinExistence type="inferred from homology"/>
<comment type="catalytic activity">
    <reaction evidence="1">
        <text>S-ubiquitinyl-[E2 ubiquitin-conjugating enzyme]-L-cysteine + [acceptor protein]-L-lysine = [E2 ubiquitin-conjugating enzyme]-L-cysteine + N(6)-ubiquitinyl-[acceptor protein]-L-lysine.</text>
        <dbReference type="EC" id="2.3.2.27"/>
    </reaction>
</comment>
<dbReference type="PANTHER" id="PTHR13931:SF16">
    <property type="entry name" value="UBIQUITIN CONJUGATION FACTOR E4 A"/>
    <property type="match status" value="1"/>
</dbReference>
<dbReference type="InterPro" id="IPR045132">
    <property type="entry name" value="UBE4"/>
</dbReference>
<dbReference type="EMBL" id="CAXITT010000476">
    <property type="protein sequence ID" value="CAL1542242.1"/>
    <property type="molecule type" value="Genomic_DNA"/>
</dbReference>
<feature type="region of interest" description="Disordered" evidence="12">
    <location>
        <begin position="25"/>
        <end position="56"/>
    </location>
</feature>
<gene>
    <name evidence="14" type="ORF">GSLYS_00015836001</name>
</gene>
<evidence type="ECO:0000256" key="10">
    <source>
        <dbReference type="ARBA" id="ARBA00037624"/>
    </source>
</evidence>
<evidence type="ECO:0000256" key="12">
    <source>
        <dbReference type="SAM" id="MobiDB-lite"/>
    </source>
</evidence>
<feature type="domain" description="U-box" evidence="13">
    <location>
        <begin position="987"/>
        <end position="1061"/>
    </location>
</feature>
<dbReference type="Gene3D" id="3.30.40.10">
    <property type="entry name" value="Zinc/RING finger domain, C3HC4 (zinc finger)"/>
    <property type="match status" value="1"/>
</dbReference>
<keyword evidence="8" id="KW-0833">Ubl conjugation pathway</keyword>
<evidence type="ECO:0000313" key="15">
    <source>
        <dbReference type="Proteomes" id="UP001497497"/>
    </source>
</evidence>
<dbReference type="GO" id="GO:0006511">
    <property type="term" value="P:ubiquitin-dependent protein catabolic process"/>
    <property type="evidence" value="ECO:0007669"/>
    <property type="project" value="InterPro"/>
</dbReference>
<dbReference type="GO" id="GO:0036503">
    <property type="term" value="P:ERAD pathway"/>
    <property type="evidence" value="ECO:0007669"/>
    <property type="project" value="InterPro"/>
</dbReference>
<evidence type="ECO:0000256" key="9">
    <source>
        <dbReference type="ARBA" id="ARBA00022990"/>
    </source>
</evidence>
<dbReference type="SMART" id="SM00504">
    <property type="entry name" value="Ubox"/>
    <property type="match status" value="1"/>
</dbReference>
<keyword evidence="6" id="KW-0963">Cytoplasm</keyword>
<organism evidence="14 15">
    <name type="scientific">Lymnaea stagnalis</name>
    <name type="common">Great pond snail</name>
    <name type="synonym">Helix stagnalis</name>
    <dbReference type="NCBI Taxonomy" id="6523"/>
    <lineage>
        <taxon>Eukaryota</taxon>
        <taxon>Metazoa</taxon>
        <taxon>Spiralia</taxon>
        <taxon>Lophotrochozoa</taxon>
        <taxon>Mollusca</taxon>
        <taxon>Gastropoda</taxon>
        <taxon>Heterobranchia</taxon>
        <taxon>Euthyneura</taxon>
        <taxon>Panpulmonata</taxon>
        <taxon>Hygrophila</taxon>
        <taxon>Lymnaeoidea</taxon>
        <taxon>Lymnaeidae</taxon>
        <taxon>Lymnaea</taxon>
    </lineage>
</organism>
<dbReference type="SUPFAM" id="SSF57850">
    <property type="entry name" value="RING/U-box"/>
    <property type="match status" value="1"/>
</dbReference>
<evidence type="ECO:0000256" key="11">
    <source>
        <dbReference type="ARBA" id="ARBA00040077"/>
    </source>
</evidence>
<evidence type="ECO:0000259" key="13">
    <source>
        <dbReference type="PROSITE" id="PS51698"/>
    </source>
</evidence>
<dbReference type="GO" id="GO:0005634">
    <property type="term" value="C:nucleus"/>
    <property type="evidence" value="ECO:0007669"/>
    <property type="project" value="TreeGrafter"/>
</dbReference>
<evidence type="ECO:0000256" key="2">
    <source>
        <dbReference type="ARBA" id="ARBA00004496"/>
    </source>
</evidence>
<evidence type="ECO:0000256" key="8">
    <source>
        <dbReference type="ARBA" id="ARBA00022786"/>
    </source>
</evidence>
<dbReference type="PROSITE" id="PS51698">
    <property type="entry name" value="U_BOX"/>
    <property type="match status" value="1"/>
</dbReference>
<evidence type="ECO:0000256" key="3">
    <source>
        <dbReference type="ARBA" id="ARBA00004906"/>
    </source>
</evidence>
<comment type="pathway">
    <text evidence="3">Protein modification; protein ubiquitination.</text>
</comment>
<evidence type="ECO:0000256" key="4">
    <source>
        <dbReference type="ARBA" id="ARBA00007434"/>
    </source>
</evidence>
<dbReference type="InterPro" id="IPR019474">
    <property type="entry name" value="Ub_conjug_fac_E4_core"/>
</dbReference>
<dbReference type="GO" id="GO:0034450">
    <property type="term" value="F:ubiquitin-ubiquitin ligase activity"/>
    <property type="evidence" value="ECO:0007669"/>
    <property type="project" value="InterPro"/>
</dbReference>